<accession>A0A4U8TES9</accession>
<dbReference type="PANTHER" id="PTHR39321">
    <property type="entry name" value="NICOTINATE-NUCLEOTIDE ADENYLYLTRANSFERASE-RELATED"/>
    <property type="match status" value="1"/>
</dbReference>
<reference evidence="13 14" key="1">
    <citation type="journal article" date="2014" name="Genome Announc.">
        <title>Draft genome sequences of eight enterohepatic helicobacter species isolated from both laboratory and wild rodents.</title>
        <authorList>
            <person name="Sheh A."/>
            <person name="Shen Z."/>
            <person name="Fox J.G."/>
        </authorList>
    </citation>
    <scope>NUCLEOTIDE SEQUENCE [LARGE SCALE GENOMIC DNA]</scope>
    <source>
        <strain evidence="13 14">ATCC 49310</strain>
    </source>
</reference>
<evidence type="ECO:0000256" key="2">
    <source>
        <dbReference type="ARBA" id="ARBA00005019"/>
    </source>
</evidence>
<comment type="pathway">
    <text evidence="2 11">Cofactor biosynthesis; NAD(+) biosynthesis; deamido-NAD(+) from nicotinate D-ribonucleotide: step 1/1.</text>
</comment>
<comment type="caution">
    <text evidence="13">The sequence shown here is derived from an EMBL/GenBank/DDBJ whole genome shotgun (WGS) entry which is preliminary data.</text>
</comment>
<evidence type="ECO:0000313" key="13">
    <source>
        <dbReference type="EMBL" id="TLD98174.1"/>
    </source>
</evidence>
<dbReference type="AlphaFoldDB" id="A0A4U8TES9"/>
<keyword evidence="7 11" id="KW-0547">Nucleotide-binding</keyword>
<dbReference type="Pfam" id="PF01467">
    <property type="entry name" value="CTP_transf_like"/>
    <property type="match status" value="1"/>
</dbReference>
<evidence type="ECO:0000259" key="12">
    <source>
        <dbReference type="Pfam" id="PF01467"/>
    </source>
</evidence>
<evidence type="ECO:0000256" key="7">
    <source>
        <dbReference type="ARBA" id="ARBA00022741"/>
    </source>
</evidence>
<keyword evidence="9 11" id="KW-0520">NAD</keyword>
<keyword evidence="8 11" id="KW-0067">ATP-binding</keyword>
<evidence type="ECO:0000256" key="8">
    <source>
        <dbReference type="ARBA" id="ARBA00022840"/>
    </source>
</evidence>
<dbReference type="STRING" id="50960.LS81_06565"/>
<dbReference type="InterPro" id="IPR004821">
    <property type="entry name" value="Cyt_trans-like"/>
</dbReference>
<dbReference type="Gene3D" id="3.40.50.620">
    <property type="entry name" value="HUPs"/>
    <property type="match status" value="1"/>
</dbReference>
<dbReference type="GO" id="GO:0004515">
    <property type="term" value="F:nicotinate-nucleotide adenylyltransferase activity"/>
    <property type="evidence" value="ECO:0007669"/>
    <property type="project" value="UniProtKB-UniRule"/>
</dbReference>
<comment type="catalytic activity">
    <reaction evidence="10 11">
        <text>nicotinate beta-D-ribonucleotide + ATP + H(+) = deamido-NAD(+) + diphosphate</text>
        <dbReference type="Rhea" id="RHEA:22860"/>
        <dbReference type="ChEBI" id="CHEBI:15378"/>
        <dbReference type="ChEBI" id="CHEBI:30616"/>
        <dbReference type="ChEBI" id="CHEBI:33019"/>
        <dbReference type="ChEBI" id="CHEBI:57502"/>
        <dbReference type="ChEBI" id="CHEBI:58437"/>
        <dbReference type="EC" id="2.7.7.18"/>
    </reaction>
</comment>
<dbReference type="InterPro" id="IPR014729">
    <property type="entry name" value="Rossmann-like_a/b/a_fold"/>
</dbReference>
<evidence type="ECO:0000256" key="4">
    <source>
        <dbReference type="ARBA" id="ARBA00022642"/>
    </source>
</evidence>
<keyword evidence="5 11" id="KW-0808">Transferase</keyword>
<dbReference type="GO" id="GO:0009435">
    <property type="term" value="P:NAD+ biosynthetic process"/>
    <property type="evidence" value="ECO:0007669"/>
    <property type="project" value="UniProtKB-UniRule"/>
</dbReference>
<dbReference type="EC" id="2.7.7.18" evidence="11"/>
<sequence length="201" mass="23712">MNLAIFGGSFDPPHKGHVGIIEKVLATLKLDLLIVLVAYQNPLKAHYRVHAQKRLAWMKDICKSYNNVLCSDYEILQNKPTTTKESMQYFKDLYKPSTMYFILGQDNFLQVPQWSCFEILRENLCFIVFERIANNSFNTTYKSQFACEQFAQQHKLKMKYLNFSYPYASSLIVQNLEYYQDEIPENIRYDVIESYKTLHVN</sequence>
<protein>
    <recommendedName>
        <fullName evidence="11">Probable nicotinate-nucleotide adenylyltransferase</fullName>
        <ecNumber evidence="11">2.7.7.18</ecNumber>
    </recommendedName>
    <alternativeName>
        <fullName evidence="11">Deamido-NAD(+) diphosphorylase</fullName>
    </alternativeName>
    <alternativeName>
        <fullName evidence="11">Deamido-NAD(+) pyrophosphorylase</fullName>
    </alternativeName>
    <alternativeName>
        <fullName evidence="11">Nicotinate mononucleotide adenylyltransferase</fullName>
        <shortName evidence="11">NaMN adenylyltransferase</shortName>
    </alternativeName>
</protein>
<evidence type="ECO:0000256" key="5">
    <source>
        <dbReference type="ARBA" id="ARBA00022679"/>
    </source>
</evidence>
<keyword evidence="6 11" id="KW-0548">Nucleotidyltransferase</keyword>
<dbReference type="InterPro" id="IPR005248">
    <property type="entry name" value="NadD/NMNAT"/>
</dbReference>
<gene>
    <name evidence="11" type="primary">nadD</name>
    <name evidence="13" type="ORF">LS80_005555</name>
</gene>
<comment type="function">
    <text evidence="1 11">Catalyzes the reversible adenylation of nicotinate mononucleotide (NaMN) to nicotinic acid adenine dinucleotide (NaAD).</text>
</comment>
<evidence type="ECO:0000313" key="14">
    <source>
        <dbReference type="Proteomes" id="UP000029861"/>
    </source>
</evidence>
<dbReference type="EMBL" id="JRPK02000015">
    <property type="protein sequence ID" value="TLD98174.1"/>
    <property type="molecule type" value="Genomic_DNA"/>
</dbReference>
<dbReference type="CDD" id="cd02165">
    <property type="entry name" value="NMNAT"/>
    <property type="match status" value="1"/>
</dbReference>
<comment type="similarity">
    <text evidence="3 11">Belongs to the NadD family.</text>
</comment>
<organism evidence="13 14">
    <name type="scientific">Helicobacter trogontum</name>
    <dbReference type="NCBI Taxonomy" id="50960"/>
    <lineage>
        <taxon>Bacteria</taxon>
        <taxon>Pseudomonadati</taxon>
        <taxon>Campylobacterota</taxon>
        <taxon>Epsilonproteobacteria</taxon>
        <taxon>Campylobacterales</taxon>
        <taxon>Helicobacteraceae</taxon>
        <taxon>Helicobacter</taxon>
    </lineage>
</organism>
<dbReference type="GO" id="GO:0005524">
    <property type="term" value="F:ATP binding"/>
    <property type="evidence" value="ECO:0007669"/>
    <property type="project" value="UniProtKB-KW"/>
</dbReference>
<evidence type="ECO:0000256" key="11">
    <source>
        <dbReference type="HAMAP-Rule" id="MF_00244"/>
    </source>
</evidence>
<keyword evidence="4 11" id="KW-0662">Pyridine nucleotide biosynthesis</keyword>
<dbReference type="Proteomes" id="UP000029861">
    <property type="component" value="Unassembled WGS sequence"/>
</dbReference>
<evidence type="ECO:0000256" key="6">
    <source>
        <dbReference type="ARBA" id="ARBA00022695"/>
    </source>
</evidence>
<evidence type="ECO:0000256" key="1">
    <source>
        <dbReference type="ARBA" id="ARBA00002324"/>
    </source>
</evidence>
<dbReference type="PANTHER" id="PTHR39321:SF3">
    <property type="entry name" value="PHOSPHOPANTETHEINE ADENYLYLTRANSFERASE"/>
    <property type="match status" value="1"/>
</dbReference>
<dbReference type="UniPathway" id="UPA00253">
    <property type="reaction ID" value="UER00332"/>
</dbReference>
<evidence type="ECO:0000256" key="9">
    <source>
        <dbReference type="ARBA" id="ARBA00023027"/>
    </source>
</evidence>
<dbReference type="RefSeq" id="WP_034318650.1">
    <property type="nucleotide sequence ID" value="NZ_FZND01000099.1"/>
</dbReference>
<dbReference type="HAMAP" id="MF_00244">
    <property type="entry name" value="NaMN_adenylyltr"/>
    <property type="match status" value="1"/>
</dbReference>
<evidence type="ECO:0000256" key="10">
    <source>
        <dbReference type="ARBA" id="ARBA00048721"/>
    </source>
</evidence>
<proteinExistence type="inferred from homology"/>
<dbReference type="NCBIfam" id="TIGR00125">
    <property type="entry name" value="cyt_tran_rel"/>
    <property type="match status" value="1"/>
</dbReference>
<evidence type="ECO:0000256" key="3">
    <source>
        <dbReference type="ARBA" id="ARBA00009014"/>
    </source>
</evidence>
<name>A0A4U8TES9_9HELI</name>
<feature type="domain" description="Cytidyltransferase-like" evidence="12">
    <location>
        <begin position="5"/>
        <end position="174"/>
    </location>
</feature>
<dbReference type="SUPFAM" id="SSF52374">
    <property type="entry name" value="Nucleotidylyl transferase"/>
    <property type="match status" value="1"/>
</dbReference>